<gene>
    <name evidence="2" type="ORF">AB0E89_17735</name>
</gene>
<evidence type="ECO:0000313" key="2">
    <source>
        <dbReference type="EMBL" id="MEU3782385.1"/>
    </source>
</evidence>
<protein>
    <submittedName>
        <fullName evidence="2">Uncharacterized protein</fullName>
    </submittedName>
</protein>
<keyword evidence="1" id="KW-0472">Membrane</keyword>
<evidence type="ECO:0000313" key="3">
    <source>
        <dbReference type="Proteomes" id="UP001550739"/>
    </source>
</evidence>
<feature type="transmembrane region" description="Helical" evidence="1">
    <location>
        <begin position="6"/>
        <end position="25"/>
    </location>
</feature>
<keyword evidence="3" id="KW-1185">Reference proteome</keyword>
<reference evidence="2 3" key="1">
    <citation type="submission" date="2024-06" db="EMBL/GenBank/DDBJ databases">
        <title>The Natural Products Discovery Center: Release of the First 8490 Sequenced Strains for Exploring Actinobacteria Biosynthetic Diversity.</title>
        <authorList>
            <person name="Kalkreuter E."/>
            <person name="Kautsar S.A."/>
            <person name="Yang D."/>
            <person name="Bader C.D."/>
            <person name="Teijaro C.N."/>
            <person name="Fluegel L."/>
            <person name="Davis C.M."/>
            <person name="Simpson J.R."/>
            <person name="Lauterbach L."/>
            <person name="Steele A.D."/>
            <person name="Gui C."/>
            <person name="Meng S."/>
            <person name="Li G."/>
            <person name="Viehrig K."/>
            <person name="Ye F."/>
            <person name="Su P."/>
            <person name="Kiefer A.F."/>
            <person name="Nichols A."/>
            <person name="Cepeda A.J."/>
            <person name="Yan W."/>
            <person name="Fan B."/>
            <person name="Jiang Y."/>
            <person name="Adhikari A."/>
            <person name="Zheng C.-J."/>
            <person name="Schuster L."/>
            <person name="Cowan T.M."/>
            <person name="Smanski M.J."/>
            <person name="Chevrette M.G."/>
            <person name="De Carvalho L.P.S."/>
            <person name="Shen B."/>
        </authorList>
    </citation>
    <scope>NUCLEOTIDE SEQUENCE [LARGE SCALE GENOMIC DNA]</scope>
    <source>
        <strain evidence="2 3">NPDC033843</strain>
    </source>
</reference>
<keyword evidence="1" id="KW-0812">Transmembrane</keyword>
<dbReference type="RefSeq" id="WP_334575015.1">
    <property type="nucleotide sequence ID" value="NZ_JBEZVE010000008.1"/>
</dbReference>
<keyword evidence="1" id="KW-1133">Transmembrane helix</keyword>
<dbReference type="Proteomes" id="UP001550739">
    <property type="component" value="Unassembled WGS sequence"/>
</dbReference>
<comment type="caution">
    <text evidence="2">The sequence shown here is derived from an EMBL/GenBank/DDBJ whole genome shotgun (WGS) entry which is preliminary data.</text>
</comment>
<organism evidence="2 3">
    <name type="scientific">Streptomyces sp. 900129855</name>
    <dbReference type="NCBI Taxonomy" id="3155129"/>
    <lineage>
        <taxon>Bacteria</taxon>
        <taxon>Bacillati</taxon>
        <taxon>Actinomycetota</taxon>
        <taxon>Actinomycetes</taxon>
        <taxon>Kitasatosporales</taxon>
        <taxon>Streptomycetaceae</taxon>
        <taxon>Streptomyces</taxon>
    </lineage>
</organism>
<dbReference type="EMBL" id="JBEZVE010000008">
    <property type="protein sequence ID" value="MEU3782385.1"/>
    <property type="molecule type" value="Genomic_DNA"/>
</dbReference>
<sequence>MLRGVLVVADFAAVLLAAVLFAAVLRVPAVFRMMSEVVLRGFHEGHREGRQEEFTQLAAKVQAPVHLTLAEYEQVWANGPEGLADLASMFTGAPRVVGHEQAGAGHNTSVGRTAAAYHLNVLAFVEECALGVQALPTEKGTWG</sequence>
<name>A0ABV2ZJX0_9ACTN</name>
<accession>A0ABV2ZJX0</accession>
<proteinExistence type="predicted"/>
<evidence type="ECO:0000256" key="1">
    <source>
        <dbReference type="SAM" id="Phobius"/>
    </source>
</evidence>